<dbReference type="Gene3D" id="3.70.10.10">
    <property type="match status" value="1"/>
</dbReference>
<dbReference type="InterPro" id="IPR046938">
    <property type="entry name" value="DNA_clamp_sf"/>
</dbReference>
<keyword evidence="6 10" id="KW-0548">Nucleotidyltransferase</keyword>
<evidence type="ECO:0000313" key="14">
    <source>
        <dbReference type="EMBL" id="MEL3971702.1"/>
    </source>
</evidence>
<keyword evidence="7 10" id="KW-0235">DNA replication</keyword>
<dbReference type="Proteomes" id="UP001389717">
    <property type="component" value="Unassembled WGS sequence"/>
</dbReference>
<comment type="subunit">
    <text evidence="10">Forms a ring-shaped head-to-tail homodimer around DNA.</text>
</comment>
<evidence type="ECO:0000259" key="13">
    <source>
        <dbReference type="Pfam" id="PF02768"/>
    </source>
</evidence>
<dbReference type="RefSeq" id="WP_341981408.1">
    <property type="nucleotide sequence ID" value="NZ_JBBYAF010000007.1"/>
</dbReference>
<evidence type="ECO:0000256" key="10">
    <source>
        <dbReference type="PIRNR" id="PIRNR000804"/>
    </source>
</evidence>
<proteinExistence type="inferred from homology"/>
<name>A0ABU9K6T4_9BACI</name>
<dbReference type="InterPro" id="IPR022637">
    <property type="entry name" value="DNA_polIII_beta_cen"/>
</dbReference>
<feature type="domain" description="DNA polymerase III beta sliding clamp N-terminal" evidence="11">
    <location>
        <begin position="1"/>
        <end position="126"/>
    </location>
</feature>
<keyword evidence="5 10" id="KW-0808">Transferase</keyword>
<feature type="domain" description="DNA polymerase III beta sliding clamp C-terminal" evidence="13">
    <location>
        <begin position="252"/>
        <end position="374"/>
    </location>
</feature>
<evidence type="ECO:0000256" key="6">
    <source>
        <dbReference type="ARBA" id="ARBA00022695"/>
    </source>
</evidence>
<protein>
    <recommendedName>
        <fullName evidence="3 10">Beta sliding clamp</fullName>
    </recommendedName>
</protein>
<evidence type="ECO:0000259" key="11">
    <source>
        <dbReference type="Pfam" id="PF00712"/>
    </source>
</evidence>
<dbReference type="Gene3D" id="3.10.150.10">
    <property type="entry name" value="DNA Polymerase III, subunit A, domain 2"/>
    <property type="match status" value="1"/>
</dbReference>
<dbReference type="InterPro" id="IPR022635">
    <property type="entry name" value="DNA_polIII_beta_C"/>
</dbReference>
<dbReference type="Pfam" id="PF00712">
    <property type="entry name" value="DNA_pol3_beta"/>
    <property type="match status" value="1"/>
</dbReference>
<evidence type="ECO:0000256" key="8">
    <source>
        <dbReference type="ARBA" id="ARBA00022932"/>
    </source>
</evidence>
<dbReference type="Pfam" id="PF02767">
    <property type="entry name" value="DNA_pol3_beta_2"/>
    <property type="match status" value="1"/>
</dbReference>
<evidence type="ECO:0000256" key="3">
    <source>
        <dbReference type="ARBA" id="ARBA00021035"/>
    </source>
</evidence>
<keyword evidence="4 10" id="KW-0963">Cytoplasm</keyword>
<evidence type="ECO:0000259" key="12">
    <source>
        <dbReference type="Pfam" id="PF02767"/>
    </source>
</evidence>
<dbReference type="PANTHER" id="PTHR30478:SF0">
    <property type="entry name" value="BETA SLIDING CLAMP"/>
    <property type="match status" value="1"/>
</dbReference>
<evidence type="ECO:0000256" key="4">
    <source>
        <dbReference type="ARBA" id="ARBA00022490"/>
    </source>
</evidence>
<dbReference type="PANTHER" id="PTHR30478">
    <property type="entry name" value="DNA POLYMERASE III SUBUNIT BETA"/>
    <property type="match status" value="1"/>
</dbReference>
<dbReference type="Pfam" id="PF02768">
    <property type="entry name" value="DNA_pol3_beta_3"/>
    <property type="match status" value="1"/>
</dbReference>
<evidence type="ECO:0000256" key="2">
    <source>
        <dbReference type="ARBA" id="ARBA00010752"/>
    </source>
</evidence>
<keyword evidence="15" id="KW-1185">Reference proteome</keyword>
<organism evidence="14 15">
    <name type="scientific">Rossellomorea oryzaecorticis</name>
    <dbReference type="NCBI Taxonomy" id="1396505"/>
    <lineage>
        <taxon>Bacteria</taxon>
        <taxon>Bacillati</taxon>
        <taxon>Bacillota</taxon>
        <taxon>Bacilli</taxon>
        <taxon>Bacillales</taxon>
        <taxon>Bacillaceae</taxon>
        <taxon>Rossellomorea</taxon>
    </lineage>
</organism>
<dbReference type="SMART" id="SM00480">
    <property type="entry name" value="POL3Bc"/>
    <property type="match status" value="1"/>
</dbReference>
<comment type="subcellular location">
    <subcellularLocation>
        <location evidence="1 10">Cytoplasm</location>
    </subcellularLocation>
</comment>
<reference evidence="14 15" key="1">
    <citation type="submission" date="2024-04" db="EMBL/GenBank/DDBJ databases">
        <title>Bacillus oryzaecorticis sp. nov., a moderately halophilic bacterium isolated from rice husks.</title>
        <authorList>
            <person name="Zhu H.-S."/>
        </authorList>
    </citation>
    <scope>NUCLEOTIDE SEQUENCE [LARGE SCALE GENOMIC DNA]</scope>
    <source>
        <strain evidence="14 15">ZC255</strain>
    </source>
</reference>
<keyword evidence="9" id="KW-0238">DNA-binding</keyword>
<dbReference type="CDD" id="cd00140">
    <property type="entry name" value="beta_clamp"/>
    <property type="match status" value="1"/>
</dbReference>
<accession>A0ABU9K6T4</accession>
<gene>
    <name evidence="14" type="primary">dnaN</name>
    <name evidence="14" type="ORF">AAEO50_05350</name>
</gene>
<dbReference type="SUPFAM" id="SSF55979">
    <property type="entry name" value="DNA clamp"/>
    <property type="match status" value="3"/>
</dbReference>
<evidence type="ECO:0000256" key="5">
    <source>
        <dbReference type="ARBA" id="ARBA00022679"/>
    </source>
</evidence>
<dbReference type="EMBL" id="JBBYAF010000007">
    <property type="protein sequence ID" value="MEL3971702.1"/>
    <property type="molecule type" value="Genomic_DNA"/>
</dbReference>
<evidence type="ECO:0000313" key="15">
    <source>
        <dbReference type="Proteomes" id="UP001389717"/>
    </source>
</evidence>
<dbReference type="NCBIfam" id="TIGR00663">
    <property type="entry name" value="dnan"/>
    <property type="match status" value="1"/>
</dbReference>
<sequence length="376" mass="41771">MEFKINNDYFNKAISEVSKAVSSRTTLPILTGIKITADTEGLTLIGSNSDIVIERNLPSSSDGENMLEVFKKGSVVISAKYLSEITKKLPGDIYLKANENQSVVIQSDEIVTKLNGLNAEEYPSLPEVHLSNNYKMNSDDLIDMIKQTVFAASKSETRPVLTGVNFSIEESVLTCVATNSNRLALKKYQVETNLSGSFIVPGSSLIEFMRLFASYTTEIDIYATETNIVFKSNTISLYSRLIEGVYPNVSGLIPEQSSTVITLDTIQLLKGIDRASLFASEWRNNNISLQVTDQSRIKIYSKASEMGQIEETQYIKNISGDAELNITLDGNFMMDALKAIKEDEVKLCFNGSMRPILVLPVRNDFQLQLISPVRSY</sequence>
<dbReference type="GO" id="GO:0003887">
    <property type="term" value="F:DNA-directed DNA polymerase activity"/>
    <property type="evidence" value="ECO:0007669"/>
    <property type="project" value="UniProtKB-EC"/>
</dbReference>
<comment type="caution">
    <text evidence="14">The sequence shown here is derived from an EMBL/GenBank/DDBJ whole genome shotgun (WGS) entry which is preliminary data.</text>
</comment>
<evidence type="ECO:0000256" key="1">
    <source>
        <dbReference type="ARBA" id="ARBA00004496"/>
    </source>
</evidence>
<comment type="similarity">
    <text evidence="2 10">Belongs to the beta sliding clamp family.</text>
</comment>
<dbReference type="InterPro" id="IPR022634">
    <property type="entry name" value="DNA_polIII_beta_N"/>
</dbReference>
<keyword evidence="8 10" id="KW-0239">DNA-directed DNA polymerase</keyword>
<dbReference type="InterPro" id="IPR001001">
    <property type="entry name" value="DNA_polIII_beta"/>
</dbReference>
<evidence type="ECO:0000256" key="7">
    <source>
        <dbReference type="ARBA" id="ARBA00022705"/>
    </source>
</evidence>
<dbReference type="PIRSF" id="PIRSF000804">
    <property type="entry name" value="DNA_pol_III_b"/>
    <property type="match status" value="1"/>
</dbReference>
<comment type="function">
    <text evidence="10">Confers DNA tethering and processivity to DNA polymerases and other proteins. Acts as a clamp, forming a ring around DNA (a reaction catalyzed by the clamp-loading complex) which diffuses in an ATP-independent manner freely and bidirectionally along dsDNA. Initially characterized for its ability to contact the catalytic subunit of DNA polymerase III (Pol III), a complex, multichain enzyme responsible for most of the replicative synthesis in bacteria; Pol III exhibits 3'-5' exonuclease proofreading activity. The beta chain is required for initiation of replication as well as for processivity of DNA replication.</text>
</comment>
<evidence type="ECO:0000256" key="9">
    <source>
        <dbReference type="ARBA" id="ARBA00023125"/>
    </source>
</evidence>
<feature type="domain" description="DNA polymerase III beta sliding clamp central" evidence="12">
    <location>
        <begin position="136"/>
        <end position="248"/>
    </location>
</feature>